<feature type="region of interest" description="Disordered" evidence="1">
    <location>
        <begin position="50"/>
        <end position="95"/>
    </location>
</feature>
<dbReference type="PROSITE" id="PS51257">
    <property type="entry name" value="PROKAR_LIPOPROTEIN"/>
    <property type="match status" value="1"/>
</dbReference>
<evidence type="ECO:0000313" key="3">
    <source>
        <dbReference type="EMBL" id="TQL49134.1"/>
    </source>
</evidence>
<reference evidence="3 4" key="1">
    <citation type="submission" date="2019-06" db="EMBL/GenBank/DDBJ databases">
        <title>Sequencing the genomes of 1000 actinobacteria strains.</title>
        <authorList>
            <person name="Klenk H.-P."/>
        </authorList>
    </citation>
    <scope>NUCLEOTIDE SEQUENCE [LARGE SCALE GENOMIC DNA]</scope>
    <source>
        <strain evidence="3 4">DSM 12335</strain>
    </source>
</reference>
<organism evidence="3 4">
    <name type="scientific">Ornithinicoccus hortensis</name>
    <dbReference type="NCBI Taxonomy" id="82346"/>
    <lineage>
        <taxon>Bacteria</taxon>
        <taxon>Bacillati</taxon>
        <taxon>Actinomycetota</taxon>
        <taxon>Actinomycetes</taxon>
        <taxon>Micrococcales</taxon>
        <taxon>Intrasporangiaceae</taxon>
        <taxon>Ornithinicoccus</taxon>
    </lineage>
</organism>
<dbReference type="EMBL" id="VFOP01000001">
    <property type="protein sequence ID" value="TQL49134.1"/>
    <property type="molecule type" value="Genomic_DNA"/>
</dbReference>
<keyword evidence="2" id="KW-0732">Signal</keyword>
<feature type="chain" id="PRO_5039364217" description="Septum formation-related domain-containing protein" evidence="2">
    <location>
        <begin position="24"/>
        <end position="272"/>
    </location>
</feature>
<keyword evidence="4" id="KW-1185">Reference proteome</keyword>
<evidence type="ECO:0008006" key="5">
    <source>
        <dbReference type="Google" id="ProtNLM"/>
    </source>
</evidence>
<gene>
    <name evidence="3" type="ORF">FB467_0199</name>
</gene>
<dbReference type="AlphaFoldDB" id="A0A542YME7"/>
<evidence type="ECO:0000256" key="1">
    <source>
        <dbReference type="SAM" id="MobiDB-lite"/>
    </source>
</evidence>
<dbReference type="RefSeq" id="WP_141783429.1">
    <property type="nucleotide sequence ID" value="NZ_BAAAIK010000008.1"/>
</dbReference>
<sequence>MARGRPHGARLAAGALAAAVLLAACSGEDDGLTTVTTTDQAGNTVVVTSTVEPTTEGPGEQVAPTEAPADPVATTLPVPGESGAGPGDDVTTTAPPEHAVLTNVSVLVPAGWTVQDLGEAEAAEPVAGQVAPHRWCLTPGYAVPPVDDCAGVLVAVGGDWLPGADGQPYEPGQVDGWRWGTEQLLCPFDPEADPEAEEPNTVVADAEGAPLTTTETEVNQLPAVYETWRVRCTATEDAFTPQVWHVPELNVLVKDYFGQADTGQILDGLTGD</sequence>
<comment type="caution">
    <text evidence="3">The sequence shown here is derived from an EMBL/GenBank/DDBJ whole genome shotgun (WGS) entry which is preliminary data.</text>
</comment>
<name>A0A542YME7_9MICO</name>
<feature type="compositionally biased region" description="Low complexity" evidence="1">
    <location>
        <begin position="50"/>
        <end position="60"/>
    </location>
</feature>
<dbReference type="OrthoDB" id="9882345at2"/>
<proteinExistence type="predicted"/>
<evidence type="ECO:0000313" key="4">
    <source>
        <dbReference type="Proteomes" id="UP000319516"/>
    </source>
</evidence>
<dbReference type="Proteomes" id="UP000319516">
    <property type="component" value="Unassembled WGS sequence"/>
</dbReference>
<feature type="signal peptide" evidence="2">
    <location>
        <begin position="1"/>
        <end position="23"/>
    </location>
</feature>
<accession>A0A542YME7</accession>
<protein>
    <recommendedName>
        <fullName evidence="5">Septum formation-related domain-containing protein</fullName>
    </recommendedName>
</protein>
<evidence type="ECO:0000256" key="2">
    <source>
        <dbReference type="SAM" id="SignalP"/>
    </source>
</evidence>